<evidence type="ECO:0000313" key="2">
    <source>
        <dbReference type="EMBL" id="MBC4019258.1"/>
    </source>
</evidence>
<dbReference type="Proteomes" id="UP000600101">
    <property type="component" value="Unassembled WGS sequence"/>
</dbReference>
<reference evidence="2" key="1">
    <citation type="submission" date="2020-08" db="EMBL/GenBank/DDBJ databases">
        <authorList>
            <person name="Hu Y."/>
            <person name="Nguyen S.V."/>
            <person name="Li F."/>
            <person name="Fanning S."/>
        </authorList>
    </citation>
    <scope>NUCLEOTIDE SEQUENCE</scope>
    <source>
        <strain evidence="2">SYSU D8009</strain>
    </source>
</reference>
<evidence type="ECO:0000313" key="3">
    <source>
        <dbReference type="Proteomes" id="UP000600101"/>
    </source>
</evidence>
<evidence type="ECO:0000256" key="1">
    <source>
        <dbReference type="SAM" id="MobiDB-lite"/>
    </source>
</evidence>
<proteinExistence type="predicted"/>
<comment type="caution">
    <text evidence="2">The sequence shown here is derived from an EMBL/GenBank/DDBJ whole genome shotgun (WGS) entry which is preliminary data.</text>
</comment>
<sequence>MITPTAPALRHLPPHLREVCAILATSLVRLRRRTAEDLARDAAMAGELGESSLHYTARQSVHAAPRERASA</sequence>
<accession>A0A9X0UGS3</accession>
<dbReference type="EMBL" id="JACOMF010000151">
    <property type="protein sequence ID" value="MBC4019258.1"/>
    <property type="molecule type" value="Genomic_DNA"/>
</dbReference>
<name>A0A9X0UGS3_9PROT</name>
<dbReference type="AlphaFoldDB" id="A0A9X0UGS3"/>
<protein>
    <submittedName>
        <fullName evidence="2">Uncharacterized protein</fullName>
    </submittedName>
</protein>
<organism evidence="2 3">
    <name type="scientific">Siccirubricoccus deserti</name>
    <dbReference type="NCBI Taxonomy" id="2013562"/>
    <lineage>
        <taxon>Bacteria</taxon>
        <taxon>Pseudomonadati</taxon>
        <taxon>Pseudomonadota</taxon>
        <taxon>Alphaproteobacteria</taxon>
        <taxon>Acetobacterales</taxon>
        <taxon>Roseomonadaceae</taxon>
        <taxon>Siccirubricoccus</taxon>
    </lineage>
</organism>
<feature type="region of interest" description="Disordered" evidence="1">
    <location>
        <begin position="49"/>
        <end position="71"/>
    </location>
</feature>
<gene>
    <name evidence="2" type="ORF">H7965_29020</name>
</gene>
<dbReference type="RefSeq" id="WP_186773977.1">
    <property type="nucleotide sequence ID" value="NZ_JACOMF010000151.1"/>
</dbReference>
<keyword evidence="3" id="KW-1185">Reference proteome</keyword>